<sequence>MSSLSPPRKRHGVTWRELSLDIESSPSHYPHGYLVFVFWGPVHHETHRKTAIVSPVDLLLPGSISPETMRPFESNPKFSGSPPGSSAACVNVSTSSTPICRICHEGDQTECLISLCKCSGNMSVVHVSCLEHLMNAKNVDHCEVSHRRFETVAQTTGIRQFFYWALQAGSLRVMLGELICFAVMTPLTALSCFYCILIASQEALEGRINGLVSVVVLSGLLLTAYLYLFVYIVRSHYRNFVLWQTQNSMCKTWVRRSAVLNYGQLSTPGGQQVSSRKIVDVGAASVTETECTRQLNV</sequence>
<feature type="transmembrane region" description="Helical" evidence="10">
    <location>
        <begin position="211"/>
        <end position="233"/>
    </location>
</feature>
<accession>A0A9J6EIU6</accession>
<reference evidence="12" key="2">
    <citation type="submission" date="2021-09" db="EMBL/GenBank/DDBJ databases">
        <authorList>
            <person name="Jia N."/>
            <person name="Wang J."/>
            <person name="Shi W."/>
            <person name="Du L."/>
            <person name="Sun Y."/>
            <person name="Zhan W."/>
            <person name="Jiang J."/>
            <person name="Wang Q."/>
            <person name="Zhang B."/>
            <person name="Ji P."/>
            <person name="Sakyi L.B."/>
            <person name="Cui X."/>
            <person name="Yuan T."/>
            <person name="Jiang B."/>
            <person name="Yang W."/>
            <person name="Lam T.T.-Y."/>
            <person name="Chang Q."/>
            <person name="Ding S."/>
            <person name="Wang X."/>
            <person name="Zhu J."/>
            <person name="Ruan X."/>
            <person name="Zhao L."/>
            <person name="Wei J."/>
            <person name="Que T."/>
            <person name="Du C."/>
            <person name="Cheng J."/>
            <person name="Dai P."/>
            <person name="Han X."/>
            <person name="Huang E."/>
            <person name="Gao Y."/>
            <person name="Liu J."/>
            <person name="Shao H."/>
            <person name="Ye R."/>
            <person name="Li L."/>
            <person name="Wei W."/>
            <person name="Wang X."/>
            <person name="Wang C."/>
            <person name="Huo Q."/>
            <person name="Li W."/>
            <person name="Guo W."/>
            <person name="Chen H."/>
            <person name="Chen S."/>
            <person name="Zhou L."/>
            <person name="Zhou L."/>
            <person name="Ni X."/>
            <person name="Tian J."/>
            <person name="Zhou Y."/>
            <person name="Sheng Y."/>
            <person name="Liu T."/>
            <person name="Pan Y."/>
            <person name="Xia L."/>
            <person name="Li J."/>
            <person name="Zhao F."/>
            <person name="Cao W."/>
        </authorList>
    </citation>
    <scope>NUCLEOTIDE SEQUENCE</scope>
    <source>
        <strain evidence="12">Rmic-2018</strain>
        <tissue evidence="12">Larvae</tissue>
    </source>
</reference>
<evidence type="ECO:0000259" key="11">
    <source>
        <dbReference type="PROSITE" id="PS51292"/>
    </source>
</evidence>
<keyword evidence="13" id="KW-1185">Reference proteome</keyword>
<evidence type="ECO:0000256" key="9">
    <source>
        <dbReference type="ARBA" id="ARBA00023136"/>
    </source>
</evidence>
<dbReference type="VEuPathDB" id="VectorBase:LOC119162167"/>
<feature type="domain" description="RING-CH-type" evidence="11">
    <location>
        <begin position="92"/>
        <end position="152"/>
    </location>
</feature>
<feature type="transmembrane region" description="Helical" evidence="10">
    <location>
        <begin position="178"/>
        <end position="199"/>
    </location>
</feature>
<dbReference type="PANTHER" id="PTHR46065:SF3">
    <property type="entry name" value="FI20425P1"/>
    <property type="match status" value="1"/>
</dbReference>
<keyword evidence="3 10" id="KW-0812">Transmembrane</keyword>
<keyword evidence="6" id="KW-0833">Ubl conjugation pathway</keyword>
<evidence type="ECO:0000256" key="3">
    <source>
        <dbReference type="ARBA" id="ARBA00022692"/>
    </source>
</evidence>
<keyword evidence="9 10" id="KW-0472">Membrane</keyword>
<evidence type="ECO:0000256" key="7">
    <source>
        <dbReference type="ARBA" id="ARBA00022833"/>
    </source>
</evidence>
<dbReference type="SUPFAM" id="SSF57850">
    <property type="entry name" value="RING/U-box"/>
    <property type="match status" value="1"/>
</dbReference>
<evidence type="ECO:0000256" key="10">
    <source>
        <dbReference type="SAM" id="Phobius"/>
    </source>
</evidence>
<keyword evidence="4" id="KW-0479">Metal-binding</keyword>
<evidence type="ECO:0000256" key="4">
    <source>
        <dbReference type="ARBA" id="ARBA00022723"/>
    </source>
</evidence>
<name>A0A9J6EIU6_RHIMP</name>
<dbReference type="GO" id="GO:0016020">
    <property type="term" value="C:membrane"/>
    <property type="evidence" value="ECO:0007669"/>
    <property type="project" value="UniProtKB-SubCell"/>
</dbReference>
<keyword evidence="8 10" id="KW-1133">Transmembrane helix</keyword>
<dbReference type="SMART" id="SM00744">
    <property type="entry name" value="RINGv"/>
    <property type="match status" value="1"/>
</dbReference>
<evidence type="ECO:0000256" key="8">
    <source>
        <dbReference type="ARBA" id="ARBA00022989"/>
    </source>
</evidence>
<dbReference type="GO" id="GO:0008270">
    <property type="term" value="F:zinc ion binding"/>
    <property type="evidence" value="ECO:0007669"/>
    <property type="project" value="UniProtKB-KW"/>
</dbReference>
<organism evidence="12 13">
    <name type="scientific">Rhipicephalus microplus</name>
    <name type="common">Cattle tick</name>
    <name type="synonym">Boophilus microplus</name>
    <dbReference type="NCBI Taxonomy" id="6941"/>
    <lineage>
        <taxon>Eukaryota</taxon>
        <taxon>Metazoa</taxon>
        <taxon>Ecdysozoa</taxon>
        <taxon>Arthropoda</taxon>
        <taxon>Chelicerata</taxon>
        <taxon>Arachnida</taxon>
        <taxon>Acari</taxon>
        <taxon>Parasitiformes</taxon>
        <taxon>Ixodida</taxon>
        <taxon>Ixodoidea</taxon>
        <taxon>Ixodidae</taxon>
        <taxon>Rhipicephalinae</taxon>
        <taxon>Rhipicephalus</taxon>
        <taxon>Boophilus</taxon>
    </lineage>
</organism>
<dbReference type="PROSITE" id="PS51292">
    <property type="entry name" value="ZF_RING_CH"/>
    <property type="match status" value="1"/>
</dbReference>
<dbReference type="Gene3D" id="3.30.40.10">
    <property type="entry name" value="Zinc/RING finger domain, C3HC4 (zinc finger)"/>
    <property type="match status" value="1"/>
</dbReference>
<keyword evidence="5" id="KW-0863">Zinc-finger</keyword>
<comment type="caution">
    <text evidence="12">The sequence shown here is derived from an EMBL/GenBank/DDBJ whole genome shotgun (WGS) entry which is preliminary data.</text>
</comment>
<gene>
    <name evidence="12" type="ORF">HPB51_023509</name>
</gene>
<dbReference type="AlphaFoldDB" id="A0A9J6EIU6"/>
<proteinExistence type="predicted"/>
<evidence type="ECO:0000313" key="12">
    <source>
        <dbReference type="EMBL" id="KAH8034379.1"/>
    </source>
</evidence>
<keyword evidence="2" id="KW-0808">Transferase</keyword>
<evidence type="ECO:0000256" key="5">
    <source>
        <dbReference type="ARBA" id="ARBA00022771"/>
    </source>
</evidence>
<dbReference type="GO" id="GO:0016567">
    <property type="term" value="P:protein ubiquitination"/>
    <property type="evidence" value="ECO:0007669"/>
    <property type="project" value="TreeGrafter"/>
</dbReference>
<evidence type="ECO:0000256" key="1">
    <source>
        <dbReference type="ARBA" id="ARBA00004141"/>
    </source>
</evidence>
<reference evidence="12" key="1">
    <citation type="journal article" date="2020" name="Cell">
        <title>Large-Scale Comparative Analyses of Tick Genomes Elucidate Their Genetic Diversity and Vector Capacities.</title>
        <authorList>
            <consortium name="Tick Genome and Microbiome Consortium (TIGMIC)"/>
            <person name="Jia N."/>
            <person name="Wang J."/>
            <person name="Shi W."/>
            <person name="Du L."/>
            <person name="Sun Y."/>
            <person name="Zhan W."/>
            <person name="Jiang J.F."/>
            <person name="Wang Q."/>
            <person name="Zhang B."/>
            <person name="Ji P."/>
            <person name="Bell-Sakyi L."/>
            <person name="Cui X.M."/>
            <person name="Yuan T.T."/>
            <person name="Jiang B.G."/>
            <person name="Yang W.F."/>
            <person name="Lam T.T."/>
            <person name="Chang Q.C."/>
            <person name="Ding S.J."/>
            <person name="Wang X.J."/>
            <person name="Zhu J.G."/>
            <person name="Ruan X.D."/>
            <person name="Zhao L."/>
            <person name="Wei J.T."/>
            <person name="Ye R.Z."/>
            <person name="Que T.C."/>
            <person name="Du C.H."/>
            <person name="Zhou Y.H."/>
            <person name="Cheng J.X."/>
            <person name="Dai P.F."/>
            <person name="Guo W.B."/>
            <person name="Han X.H."/>
            <person name="Huang E.J."/>
            <person name="Li L.F."/>
            <person name="Wei W."/>
            <person name="Gao Y.C."/>
            <person name="Liu J.Z."/>
            <person name="Shao H.Z."/>
            <person name="Wang X."/>
            <person name="Wang C.C."/>
            <person name="Yang T.C."/>
            <person name="Huo Q.B."/>
            <person name="Li W."/>
            <person name="Chen H.Y."/>
            <person name="Chen S.E."/>
            <person name="Zhou L.G."/>
            <person name="Ni X.B."/>
            <person name="Tian J.H."/>
            <person name="Sheng Y."/>
            <person name="Liu T."/>
            <person name="Pan Y.S."/>
            <person name="Xia L.Y."/>
            <person name="Li J."/>
            <person name="Zhao F."/>
            <person name="Cao W.C."/>
        </authorList>
    </citation>
    <scope>NUCLEOTIDE SEQUENCE</scope>
    <source>
        <strain evidence="12">Rmic-2018</strain>
    </source>
</reference>
<dbReference type="Pfam" id="PF12906">
    <property type="entry name" value="RINGv"/>
    <property type="match status" value="1"/>
</dbReference>
<dbReference type="InterPro" id="IPR013083">
    <property type="entry name" value="Znf_RING/FYVE/PHD"/>
</dbReference>
<dbReference type="PANTHER" id="PTHR46065">
    <property type="entry name" value="E3 UBIQUITIN-PROTEIN LIGASE MARCH 2/3 FAMILY MEMBER"/>
    <property type="match status" value="1"/>
</dbReference>
<evidence type="ECO:0000256" key="2">
    <source>
        <dbReference type="ARBA" id="ARBA00022679"/>
    </source>
</evidence>
<dbReference type="EMBL" id="JABSTU010000004">
    <property type="protein sequence ID" value="KAH8034379.1"/>
    <property type="molecule type" value="Genomic_DNA"/>
</dbReference>
<evidence type="ECO:0000313" key="13">
    <source>
        <dbReference type="Proteomes" id="UP000821866"/>
    </source>
</evidence>
<dbReference type="InterPro" id="IPR011016">
    <property type="entry name" value="Znf_RING-CH"/>
</dbReference>
<comment type="subcellular location">
    <subcellularLocation>
        <location evidence="1">Membrane</location>
        <topology evidence="1">Multi-pass membrane protein</topology>
    </subcellularLocation>
</comment>
<dbReference type="GO" id="GO:0004842">
    <property type="term" value="F:ubiquitin-protein transferase activity"/>
    <property type="evidence" value="ECO:0007669"/>
    <property type="project" value="TreeGrafter"/>
</dbReference>
<evidence type="ECO:0000256" key="6">
    <source>
        <dbReference type="ARBA" id="ARBA00022786"/>
    </source>
</evidence>
<keyword evidence="7" id="KW-0862">Zinc</keyword>
<protein>
    <recommendedName>
        <fullName evidence="11">RING-CH-type domain-containing protein</fullName>
    </recommendedName>
</protein>
<dbReference type="Proteomes" id="UP000821866">
    <property type="component" value="Chromosome 2"/>
</dbReference>